<sequence length="2280" mass="250212">MASKQSEDLESSQTQSYGAVDEVAGQQAQQAKGTAPAPTVVSVLLQAIIYALAILLLTLIFLIPSPLVDPKAEGHHAENIKQGRQMVMRNIIYGTLSAGCLAYLMHLLKQPLILGYLLGGVLVGPIGLRLVVEEQEIATISELGLIFLLFMIGLELNVKELARLGSKIFLPGLMQFPICVVLHSIVFAALAHFGFPICRSRLATIYLSVCCGMSSTMIVVKKLQDASETKTEAGQISIGVLIFQDVWAIVVLALQPNINDPRLLGIARTFAIMLALICITFLYAKYVLRPLMKAVAGSSEMRMILFVCWCFFVCAAAMLPFVNVSTELAALVAGASLASAPGTPAISKTIRHIRDFFVTLYFVSLGMQIPYPTKHVFCCACIVSVVVMATRWVGVFCPICGCGGELGPATRSTINLSQISEFAMVITAIGCKQEHVPKETLTILSWVFVILAVLSSPLMDHGSSMGELLYAKAFELEQRLMGRDQKEAEPMRAEPKKRAQGNQGLRIQGLLSRRYEVVLELCKMLVPDIENPCEKVCDCEQNMLGNSICDDHCADGTVVIVKATWWYCYENFYTSTGELDEERTWNAPPTCSTDAEGFGIKFCERRDHGCCLSEIQLADFAADCVEEVACDEDEHTCKDQFSSWCMPKDAGECPVICNSTEIYCFRWQYTEPLGSWRAPLLRIRVRVFDEFVRGNSWCQPVDENCPLFCLDSEQDCYQVQYGSDGGKLSGSGPARCYPNFELPFNQSCQPADQPAPEMARASPESAREASRPGPCGKLVPEQGLWHCTEDQQLDLQLLPSAARCPLLPSDTGMLDYDGQWTEVCADRTDGGPSCTSPLDCGDLGICYHYGNQSCATTSGCNCETDELRCLNTETNLYECEPSVEWYADGQCPLRCTADELYCGIVAFDENGRNAALKHGRQWTSEYCYEGEDCPVVCDDATAQRNDAQAACIRQYAGSAEQEAALVSQASIGCPVYCHPIREKMCYPFSYTPQGPGEANLIGMHQFWRAVQMCQSDSAAKGSAFQVVPLRRKCSDVQMGGFQMLDRHQGVAEQMETEWYTQSSSLSNVGSPNEDRSARQQEEFCEPNTVTCPVTCASDEKKCFVLVLLHESLRRMVNPGIGSKVFEERSLPKLFSPTSTISTWATSTQSPSTVSIRVPQAAGSATGIAGPPLPIHHGKSKSRAPSKGGAGTLWEELPVVKGYSFRGQVACGDYAWRGSVPGARETNWKTAIVIPIPASRGLSSIMFWQVKFMVAWMLRRPILLTSDGPLFKLLHSRHRPETMQVSNITTKALLKKLGATVEADKFHTKFRDKDDCNAHFLDVYSGRYSSINILNSPSYWKLSPNASLFLGVGSKNLRTLGNMVPLECRNRMMRQLSSNGWSGYDQARAMVIVRKFKLFGKCAMRFAMGDPQPDMLRFLHPVLKELATTKAFLVGIHIRMGDTRMSEELGRVSGADDDQRLQVPLQYYLVHVNSLLQTLSWALRPLDAQPVVFVASDSAKAVDVTKRKLAFKVLSNPGLSVHSTDKKASFLEIQKVYGDWYLLALSGILLSPSPGTNCNDGCGSGFSKTAGQLGMPWMSVLGRDITTADMEKVRKLPLEALVEQGIYKRACEEFLVHAMSRSFNAHELVRFTANGDWASVEKHCVPRGAYCDCSKGQNAFSCNHTEAGVTFTECLPINGGAPLSYCPPTCSAGQVQCPEVDDYRPDGTWAGTEGQCHGVLTSTSIITTEEAYLAWAYLHLQAFRSPRFIAQLASKHDELCPVTCKANEKKCFVYDFAENEDFLGTGPSFTHRQSRAGCPLRMSRFMYAFLYAGSFQSLIRSQSCHEKSAMFCLFSQRRLAARGSSKFFRLVHRGCLRPERTSADAQGKSEEHRDDFLHANRFATVVTGKLLKIVQDARVLLNAQLQLPSGLQSTLALKGGSRRLGRWLSGSGSVLSYSISNAGATTVSPEAVAEQMKKQVKSSSAGMVSALSSMGNVDTKAAACFSRFWENTGRQMQSWDGRAVGEVEAGVAMTSKTRTVKSRVEAVQEKTKEEEEEGRRQDRRNAGLQEPEAALVAVLHSKASELLQQFTRRVHHDDDNLNHVGFRDVHGVDEQWQDRAQSVADSFAALPLLRKAGAPSRDLGAGDGTPAVEDLGAGHSFRGDPGKSLQVHEGTFFLHSREFADSDEALEGDLTSGFFQVFQALYTFLSSQLAALQGGWLEVSSRFWFGFAASSPSRPSLAATRLSGLASYGHGMIIALASSPPGSAACCIACRLASSRKGSRHPPAPPVSILLLHIESE</sequence>
<keyword evidence="3" id="KW-0813">Transport</keyword>
<feature type="transmembrane region" description="Helical" evidence="8">
    <location>
        <begin position="47"/>
        <end position="67"/>
    </location>
</feature>
<gene>
    <name evidence="10" type="primary">KEA5</name>
    <name evidence="10" type="ORF">AK812_SmicGene24512</name>
</gene>
<dbReference type="Pfam" id="PF00999">
    <property type="entry name" value="Na_H_Exchanger"/>
    <property type="match status" value="1"/>
</dbReference>
<dbReference type="InterPro" id="IPR006153">
    <property type="entry name" value="Cation/H_exchanger_TM"/>
</dbReference>
<organism evidence="10 11">
    <name type="scientific">Symbiodinium microadriaticum</name>
    <name type="common">Dinoflagellate</name>
    <name type="synonym">Zooxanthella microadriatica</name>
    <dbReference type="NCBI Taxonomy" id="2951"/>
    <lineage>
        <taxon>Eukaryota</taxon>
        <taxon>Sar</taxon>
        <taxon>Alveolata</taxon>
        <taxon>Dinophyceae</taxon>
        <taxon>Suessiales</taxon>
        <taxon>Symbiodiniaceae</taxon>
        <taxon>Symbiodinium</taxon>
    </lineage>
</organism>
<name>A0A1Q9DEC2_SYMMI</name>
<feature type="transmembrane region" description="Helical" evidence="8">
    <location>
        <begin position="112"/>
        <end position="131"/>
    </location>
</feature>
<accession>A0A1Q9DEC2</accession>
<feature type="transmembrane region" description="Helical" evidence="8">
    <location>
        <begin position="266"/>
        <end position="284"/>
    </location>
</feature>
<reference evidence="10 11" key="1">
    <citation type="submission" date="2016-02" db="EMBL/GenBank/DDBJ databases">
        <title>Genome analysis of coral dinoflagellate symbionts highlights evolutionary adaptations to a symbiotic lifestyle.</title>
        <authorList>
            <person name="Aranda M."/>
            <person name="Li Y."/>
            <person name="Liew Y.J."/>
            <person name="Baumgarten S."/>
            <person name="Simakov O."/>
            <person name="Wilson M."/>
            <person name="Piel J."/>
            <person name="Ashoor H."/>
            <person name="Bougouffa S."/>
            <person name="Bajic V.B."/>
            <person name="Ryu T."/>
            <person name="Ravasi T."/>
            <person name="Bayer T."/>
            <person name="Micklem G."/>
            <person name="Kim H."/>
            <person name="Bhak J."/>
            <person name="Lajeunesse T.C."/>
            <person name="Voolstra C.R."/>
        </authorList>
    </citation>
    <scope>NUCLEOTIDE SEQUENCE [LARGE SCALE GENOMIC DNA]</scope>
    <source>
        <strain evidence="10 11">CCMP2467</strain>
    </source>
</reference>
<dbReference type="Proteomes" id="UP000186817">
    <property type="component" value="Unassembled WGS sequence"/>
</dbReference>
<evidence type="ECO:0000256" key="6">
    <source>
        <dbReference type="ARBA" id="ARBA00023136"/>
    </source>
</evidence>
<evidence type="ECO:0000256" key="2">
    <source>
        <dbReference type="ARBA" id="ARBA00005551"/>
    </source>
</evidence>
<feature type="transmembrane region" description="Helical" evidence="8">
    <location>
        <begin position="168"/>
        <end position="191"/>
    </location>
</feature>
<dbReference type="Gene3D" id="3.40.50.11350">
    <property type="match status" value="1"/>
</dbReference>
<evidence type="ECO:0000256" key="8">
    <source>
        <dbReference type="SAM" id="Phobius"/>
    </source>
</evidence>
<evidence type="ECO:0000256" key="7">
    <source>
        <dbReference type="SAM" id="MobiDB-lite"/>
    </source>
</evidence>
<feature type="region of interest" description="Disordered" evidence="7">
    <location>
        <begin position="1166"/>
        <end position="1188"/>
    </location>
</feature>
<dbReference type="GO" id="GO:0016020">
    <property type="term" value="C:membrane"/>
    <property type="evidence" value="ECO:0007669"/>
    <property type="project" value="UniProtKB-SubCell"/>
</dbReference>
<evidence type="ECO:0000259" key="9">
    <source>
        <dbReference type="PROSITE" id="PS50287"/>
    </source>
</evidence>
<protein>
    <submittedName>
        <fullName evidence="10">K(+) efflux antiporter 5</fullName>
    </submittedName>
</protein>
<dbReference type="GO" id="GO:0015297">
    <property type="term" value="F:antiporter activity"/>
    <property type="evidence" value="ECO:0007669"/>
    <property type="project" value="InterPro"/>
</dbReference>
<dbReference type="InterPro" id="IPR038770">
    <property type="entry name" value="Na+/solute_symporter_sf"/>
</dbReference>
<feature type="transmembrane region" description="Helical" evidence="8">
    <location>
        <begin position="304"/>
        <end position="322"/>
    </location>
</feature>
<evidence type="ECO:0000256" key="4">
    <source>
        <dbReference type="ARBA" id="ARBA00022692"/>
    </source>
</evidence>
<dbReference type="EMBL" id="LSRX01000576">
    <property type="protein sequence ID" value="OLP93563.1"/>
    <property type="molecule type" value="Genomic_DNA"/>
</dbReference>
<feature type="transmembrane region" description="Helical" evidence="8">
    <location>
        <begin position="233"/>
        <end position="254"/>
    </location>
</feature>
<feature type="region of interest" description="Disordered" evidence="7">
    <location>
        <begin position="749"/>
        <end position="774"/>
    </location>
</feature>
<keyword evidence="5 8" id="KW-1133">Transmembrane helix</keyword>
<dbReference type="InterPro" id="IPR001190">
    <property type="entry name" value="SRCR"/>
</dbReference>
<keyword evidence="6 8" id="KW-0472">Membrane</keyword>
<feature type="transmembrane region" description="Helical" evidence="8">
    <location>
        <begin position="137"/>
        <end position="156"/>
    </location>
</feature>
<feature type="transmembrane region" description="Helical" evidence="8">
    <location>
        <begin position="87"/>
        <end position="105"/>
    </location>
</feature>
<evidence type="ECO:0000313" key="11">
    <source>
        <dbReference type="Proteomes" id="UP000186817"/>
    </source>
</evidence>
<comment type="subcellular location">
    <subcellularLocation>
        <location evidence="1">Membrane</location>
        <topology evidence="1">Multi-pass membrane protein</topology>
    </subcellularLocation>
</comment>
<feature type="region of interest" description="Disordered" evidence="7">
    <location>
        <begin position="2019"/>
        <end position="2047"/>
    </location>
</feature>
<evidence type="ECO:0000256" key="3">
    <source>
        <dbReference type="ARBA" id="ARBA00022448"/>
    </source>
</evidence>
<keyword evidence="11" id="KW-1185">Reference proteome</keyword>
<dbReference type="Gene3D" id="1.20.1530.20">
    <property type="match status" value="1"/>
</dbReference>
<evidence type="ECO:0000313" key="10">
    <source>
        <dbReference type="EMBL" id="OLP93563.1"/>
    </source>
</evidence>
<evidence type="ECO:0000256" key="5">
    <source>
        <dbReference type="ARBA" id="ARBA00022989"/>
    </source>
</evidence>
<feature type="compositionally biased region" description="Basic and acidic residues" evidence="7">
    <location>
        <begin position="2021"/>
        <end position="2044"/>
    </location>
</feature>
<dbReference type="PROSITE" id="PS50287">
    <property type="entry name" value="SRCR_2"/>
    <property type="match status" value="1"/>
</dbReference>
<dbReference type="OrthoDB" id="1654420at2759"/>
<comment type="similarity">
    <text evidence="2">Belongs to the monovalent cation:proton antiporter 2 (CPA2) transporter (TC 2.A.37) family.</text>
</comment>
<dbReference type="PANTHER" id="PTHR42751:SF3">
    <property type="entry name" value="SODIUM_GLUTAMATE SYMPORTER"/>
    <property type="match status" value="1"/>
</dbReference>
<feature type="domain" description="SRCR" evidence="9">
    <location>
        <begin position="816"/>
        <end position="903"/>
    </location>
</feature>
<dbReference type="GO" id="GO:1902600">
    <property type="term" value="P:proton transmembrane transport"/>
    <property type="evidence" value="ECO:0007669"/>
    <property type="project" value="InterPro"/>
</dbReference>
<evidence type="ECO:0000256" key="1">
    <source>
        <dbReference type="ARBA" id="ARBA00004141"/>
    </source>
</evidence>
<dbReference type="PANTHER" id="PTHR42751">
    <property type="entry name" value="SODIUM/HYDROGEN EXCHANGER FAMILY/TRKA DOMAIN PROTEIN"/>
    <property type="match status" value="1"/>
</dbReference>
<proteinExistence type="inferred from homology"/>
<comment type="caution">
    <text evidence="10">The sequence shown here is derived from an EMBL/GenBank/DDBJ whole genome shotgun (WGS) entry which is preliminary data.</text>
</comment>
<feature type="transmembrane region" description="Helical" evidence="8">
    <location>
        <begin position="203"/>
        <end position="221"/>
    </location>
</feature>
<keyword evidence="4 8" id="KW-0812">Transmembrane</keyword>